<evidence type="ECO:0000256" key="1">
    <source>
        <dbReference type="ARBA" id="ARBA00007320"/>
    </source>
</evidence>
<evidence type="ECO:0000256" key="2">
    <source>
        <dbReference type="ARBA" id="ARBA00022980"/>
    </source>
</evidence>
<dbReference type="PROSITE" id="PS00475">
    <property type="entry name" value="RIBOSOMAL_L15"/>
    <property type="match status" value="1"/>
</dbReference>
<keyword evidence="4" id="KW-0694">RNA-binding</keyword>
<keyword evidence="4" id="KW-0699">rRNA-binding</keyword>
<evidence type="ECO:0000256" key="4">
    <source>
        <dbReference type="HAMAP-Rule" id="MF_01341"/>
    </source>
</evidence>
<dbReference type="HAMAP" id="MF_01341">
    <property type="entry name" value="Ribosomal_uL15"/>
    <property type="match status" value="1"/>
</dbReference>
<dbReference type="GO" id="GO:0022625">
    <property type="term" value="C:cytosolic large ribosomal subunit"/>
    <property type="evidence" value="ECO:0007669"/>
    <property type="project" value="TreeGrafter"/>
</dbReference>
<dbReference type="InterPro" id="IPR021131">
    <property type="entry name" value="Ribosomal_uL15/eL18"/>
</dbReference>
<comment type="function">
    <text evidence="4">Binds to the 23S rRNA.</text>
</comment>
<feature type="compositionally biased region" description="Gly residues" evidence="6">
    <location>
        <begin position="23"/>
        <end position="32"/>
    </location>
</feature>
<evidence type="ECO:0000256" key="5">
    <source>
        <dbReference type="RuleBase" id="RU003888"/>
    </source>
</evidence>
<dbReference type="NCBIfam" id="TIGR01071">
    <property type="entry name" value="rplO_bact"/>
    <property type="match status" value="1"/>
</dbReference>
<accession>A0A832MMZ9</accession>
<reference evidence="8" key="1">
    <citation type="journal article" date="2020" name="mSystems">
        <title>Genome- and Community-Level Interaction Insights into Carbon Utilization and Element Cycling Functions of Hydrothermarchaeota in Hydrothermal Sediment.</title>
        <authorList>
            <person name="Zhou Z."/>
            <person name="Liu Y."/>
            <person name="Xu W."/>
            <person name="Pan J."/>
            <person name="Luo Z.H."/>
            <person name="Li M."/>
        </authorList>
    </citation>
    <scope>NUCLEOTIDE SEQUENCE [LARGE SCALE GENOMIC DNA]</scope>
    <source>
        <strain evidence="8">SpSt-381</strain>
    </source>
</reference>
<dbReference type="EMBL" id="DSQF01000025">
    <property type="protein sequence ID" value="HGZ44256.1"/>
    <property type="molecule type" value="Genomic_DNA"/>
</dbReference>
<comment type="similarity">
    <text evidence="1 4 5">Belongs to the universal ribosomal protein uL15 family.</text>
</comment>
<organism evidence="8">
    <name type="scientific">Eiseniibacteriota bacterium</name>
    <dbReference type="NCBI Taxonomy" id="2212470"/>
    <lineage>
        <taxon>Bacteria</taxon>
        <taxon>Candidatus Eiseniibacteriota</taxon>
    </lineage>
</organism>
<dbReference type="InterPro" id="IPR005749">
    <property type="entry name" value="Ribosomal_uL15_bac-type"/>
</dbReference>
<dbReference type="GO" id="GO:0019843">
    <property type="term" value="F:rRNA binding"/>
    <property type="evidence" value="ECO:0007669"/>
    <property type="project" value="UniProtKB-UniRule"/>
</dbReference>
<evidence type="ECO:0000259" key="7">
    <source>
        <dbReference type="Pfam" id="PF00828"/>
    </source>
</evidence>
<dbReference type="PANTHER" id="PTHR12934:SF11">
    <property type="entry name" value="LARGE RIBOSOMAL SUBUNIT PROTEIN UL15M"/>
    <property type="match status" value="1"/>
</dbReference>
<gene>
    <name evidence="4" type="primary">rplO</name>
    <name evidence="8" type="ORF">ENR23_12730</name>
</gene>
<dbReference type="PANTHER" id="PTHR12934">
    <property type="entry name" value="50S RIBOSOMAL PROTEIN L15"/>
    <property type="match status" value="1"/>
</dbReference>
<protein>
    <recommendedName>
        <fullName evidence="4">Large ribosomal subunit protein uL15</fullName>
    </recommendedName>
</protein>
<dbReference type="GO" id="GO:0003735">
    <property type="term" value="F:structural constituent of ribosome"/>
    <property type="evidence" value="ECO:0007669"/>
    <property type="project" value="InterPro"/>
</dbReference>
<dbReference type="GO" id="GO:0006412">
    <property type="term" value="P:translation"/>
    <property type="evidence" value="ECO:0007669"/>
    <property type="project" value="UniProtKB-UniRule"/>
</dbReference>
<feature type="region of interest" description="Disordered" evidence="6">
    <location>
        <begin position="1"/>
        <end position="51"/>
    </location>
</feature>
<name>A0A832MMZ9_UNCEI</name>
<comment type="subunit">
    <text evidence="4">Part of the 50S ribosomal subunit.</text>
</comment>
<dbReference type="InterPro" id="IPR036227">
    <property type="entry name" value="Ribosomal_uL15/eL18_sf"/>
</dbReference>
<keyword evidence="2 4" id="KW-0689">Ribosomal protein</keyword>
<dbReference type="SUPFAM" id="SSF52080">
    <property type="entry name" value="Ribosomal proteins L15p and L18e"/>
    <property type="match status" value="1"/>
</dbReference>
<proteinExistence type="inferred from homology"/>
<dbReference type="Gene3D" id="3.100.10.10">
    <property type="match status" value="1"/>
</dbReference>
<evidence type="ECO:0000256" key="6">
    <source>
        <dbReference type="SAM" id="MobiDB-lite"/>
    </source>
</evidence>
<evidence type="ECO:0000256" key="3">
    <source>
        <dbReference type="ARBA" id="ARBA00023274"/>
    </source>
</evidence>
<keyword evidence="3 4" id="KW-0687">Ribonucleoprotein</keyword>
<comment type="caution">
    <text evidence="8">The sequence shown here is derived from an EMBL/GenBank/DDBJ whole genome shotgun (WGS) entry which is preliminary data.</text>
</comment>
<sequence length="149" mass="15298">MKIGQIRPAQGATHPKKRRGKGAATGLGGTAGRGHKGHKARTGGKIPVWFEGGQMPVQRRLPKRGFKNPTRVAYQVVKVGQLAAAPAGAVVDRAWLASQRLARRPAPVKLLAGGEVKVALTVHVDAVSEAAKQAIEAAGGTVVVPGAGA</sequence>
<feature type="compositionally biased region" description="Basic residues" evidence="6">
    <location>
        <begin position="33"/>
        <end position="42"/>
    </location>
</feature>
<dbReference type="InterPro" id="IPR001196">
    <property type="entry name" value="Ribosomal_uL15_CS"/>
</dbReference>
<dbReference type="InterPro" id="IPR030878">
    <property type="entry name" value="Ribosomal_uL15"/>
</dbReference>
<evidence type="ECO:0000313" key="8">
    <source>
        <dbReference type="EMBL" id="HGZ44256.1"/>
    </source>
</evidence>
<dbReference type="Pfam" id="PF00828">
    <property type="entry name" value="Ribosomal_L27A"/>
    <property type="match status" value="1"/>
</dbReference>
<feature type="domain" description="Large ribosomal subunit protein uL15/eL18" evidence="7">
    <location>
        <begin position="78"/>
        <end position="143"/>
    </location>
</feature>
<dbReference type="AlphaFoldDB" id="A0A832MMZ9"/>